<sequence>MRFELPAEKKLVHELVMPLRWGDMDAMGHINNTLYFRYMEVCRLDWIFAQGGSTDLSGQGPIIINAFCNFLRQLAFPGDIRVTMFVANPGRSSFETYHTIERTDEPGVVYAEGGARTVWTDYAAKKSAPMPDWFRAKLA</sequence>
<dbReference type="Gene3D" id="3.10.129.10">
    <property type="entry name" value="Hotdog Thioesterase"/>
    <property type="match status" value="1"/>
</dbReference>
<dbReference type="CDD" id="cd00586">
    <property type="entry name" value="4HBT"/>
    <property type="match status" value="1"/>
</dbReference>
<dbReference type="AlphaFoldDB" id="A0A437REW6"/>
<dbReference type="Proteomes" id="UP000285575">
    <property type="component" value="Unassembled WGS sequence"/>
</dbReference>
<dbReference type="EMBL" id="SACR01000004">
    <property type="protein sequence ID" value="RVU45310.1"/>
    <property type="molecule type" value="Genomic_DNA"/>
</dbReference>
<name>A0A437REW6_9BURK</name>
<evidence type="ECO:0000313" key="2">
    <source>
        <dbReference type="Proteomes" id="UP000285575"/>
    </source>
</evidence>
<organism evidence="1 2">
    <name type="scientific">Rubrivivax rivuli</name>
    <dbReference type="NCBI Taxonomy" id="1862385"/>
    <lineage>
        <taxon>Bacteria</taxon>
        <taxon>Pseudomonadati</taxon>
        <taxon>Pseudomonadota</taxon>
        <taxon>Betaproteobacteria</taxon>
        <taxon>Burkholderiales</taxon>
        <taxon>Sphaerotilaceae</taxon>
        <taxon>Rubrivivax</taxon>
    </lineage>
</organism>
<dbReference type="OrthoDB" id="9799036at2"/>
<dbReference type="RefSeq" id="WP_128229409.1">
    <property type="nucleotide sequence ID" value="NZ_SACR01000004.1"/>
</dbReference>
<dbReference type="Pfam" id="PF13279">
    <property type="entry name" value="4HBT_2"/>
    <property type="match status" value="1"/>
</dbReference>
<gene>
    <name evidence="1" type="ORF">EOE66_14350</name>
</gene>
<comment type="caution">
    <text evidence="1">The sequence shown here is derived from an EMBL/GenBank/DDBJ whole genome shotgun (WGS) entry which is preliminary data.</text>
</comment>
<keyword evidence="2" id="KW-1185">Reference proteome</keyword>
<dbReference type="PANTHER" id="PTHR31793:SF24">
    <property type="entry name" value="LONG-CHAIN ACYL-COA THIOESTERASE FADM"/>
    <property type="match status" value="1"/>
</dbReference>
<dbReference type="PANTHER" id="PTHR31793">
    <property type="entry name" value="4-HYDROXYBENZOYL-COA THIOESTERASE FAMILY MEMBER"/>
    <property type="match status" value="1"/>
</dbReference>
<evidence type="ECO:0000313" key="1">
    <source>
        <dbReference type="EMBL" id="RVU45310.1"/>
    </source>
</evidence>
<dbReference type="InterPro" id="IPR029069">
    <property type="entry name" value="HotDog_dom_sf"/>
</dbReference>
<dbReference type="SUPFAM" id="SSF54637">
    <property type="entry name" value="Thioesterase/thiol ester dehydrase-isomerase"/>
    <property type="match status" value="1"/>
</dbReference>
<dbReference type="GO" id="GO:0047617">
    <property type="term" value="F:fatty acyl-CoA hydrolase activity"/>
    <property type="evidence" value="ECO:0007669"/>
    <property type="project" value="TreeGrafter"/>
</dbReference>
<protein>
    <submittedName>
        <fullName evidence="1">Acyl-CoA thioesterase</fullName>
    </submittedName>
</protein>
<proteinExistence type="predicted"/>
<accession>A0A437REW6</accession>
<dbReference type="InterPro" id="IPR050563">
    <property type="entry name" value="4-hydroxybenzoyl-CoA_TE"/>
</dbReference>
<reference evidence="1 2" key="1">
    <citation type="submission" date="2019-01" db="EMBL/GenBank/DDBJ databases">
        <authorList>
            <person name="Chen W.-M."/>
        </authorList>
    </citation>
    <scope>NUCLEOTIDE SEQUENCE [LARGE SCALE GENOMIC DNA]</scope>
    <source>
        <strain evidence="1 2">KYPY4</strain>
    </source>
</reference>